<feature type="region of interest" description="Disordered" evidence="1">
    <location>
        <begin position="1"/>
        <end position="36"/>
    </location>
</feature>
<comment type="caution">
    <text evidence="2">The sequence shown here is derived from an EMBL/GenBank/DDBJ whole genome shotgun (WGS) entry which is preliminary data.</text>
</comment>
<dbReference type="VEuPathDB" id="TriTrypDB:TRSC58_03824"/>
<evidence type="ECO:0008006" key="4">
    <source>
        <dbReference type="Google" id="ProtNLM"/>
    </source>
</evidence>
<dbReference type="EMBL" id="AUPL01003824">
    <property type="protein sequence ID" value="ESL08473.1"/>
    <property type="molecule type" value="Genomic_DNA"/>
</dbReference>
<keyword evidence="3" id="KW-1185">Reference proteome</keyword>
<dbReference type="InterPro" id="IPR027417">
    <property type="entry name" value="P-loop_NTPase"/>
</dbReference>
<name>A0A061IZ94_TRYRA</name>
<dbReference type="AlphaFoldDB" id="A0A061IZ94"/>
<gene>
    <name evidence="2" type="ORF">TRSC58_03824</name>
</gene>
<dbReference type="SUPFAM" id="SSF52540">
    <property type="entry name" value="P-loop containing nucleoside triphosphate hydrolases"/>
    <property type="match status" value="1"/>
</dbReference>
<dbReference type="Proteomes" id="UP000031737">
    <property type="component" value="Unassembled WGS sequence"/>
</dbReference>
<proteinExistence type="predicted"/>
<evidence type="ECO:0000313" key="2">
    <source>
        <dbReference type="EMBL" id="ESL08473.1"/>
    </source>
</evidence>
<organism evidence="2 3">
    <name type="scientific">Trypanosoma rangeli SC58</name>
    <dbReference type="NCBI Taxonomy" id="429131"/>
    <lineage>
        <taxon>Eukaryota</taxon>
        <taxon>Discoba</taxon>
        <taxon>Euglenozoa</taxon>
        <taxon>Kinetoplastea</taxon>
        <taxon>Metakinetoplastina</taxon>
        <taxon>Trypanosomatida</taxon>
        <taxon>Trypanosomatidae</taxon>
        <taxon>Trypanosoma</taxon>
        <taxon>Herpetosoma</taxon>
    </lineage>
</organism>
<dbReference type="Gene3D" id="3.40.50.300">
    <property type="entry name" value="P-loop containing nucleotide triphosphate hydrolases"/>
    <property type="match status" value="1"/>
</dbReference>
<feature type="compositionally biased region" description="Basic and acidic residues" evidence="1">
    <location>
        <begin position="1"/>
        <end position="10"/>
    </location>
</feature>
<feature type="compositionally biased region" description="Low complexity" evidence="1">
    <location>
        <begin position="25"/>
        <end position="36"/>
    </location>
</feature>
<accession>A0A061IZ94</accession>
<protein>
    <recommendedName>
        <fullName evidence="4">G domain-containing protein</fullName>
    </recommendedName>
</protein>
<evidence type="ECO:0000313" key="3">
    <source>
        <dbReference type="Proteomes" id="UP000031737"/>
    </source>
</evidence>
<sequence length="390" mass="42461">MPVWRRERPKAAAVALGSGSDTESSSDNQQVYSSSASGFSRSVASSQFGGQLPPRRPPRVASVAALGVGAGSTSGMLLSSRNETLPPGMLPSCQFGRTHSNPVFASALWERDPVRNTSFHEGHTVVTRLLQKQRLTETMRVLIIGAPQVGKSSLVNSYRAAVTNNAKWPAAPVGICGFCGTTTVEPFPNHPTEPTWLCIDTPGRFYDAGSRQLLKKLCSGVPWKTRLAGNDALSPEELQELPTVSENSPHQCIVVVPATDLIQDNGWTSFLFFMSRYEAAPDAEGVVMNLQGLVSSLRPFLHDASPFVVISKMDLVGGAGNATARRAIVSMLARCIPVNRLYFCACPNDESSHEKKLLLRLDPDTRMSLIRLHEDLSLAFRWRRSLEEDA</sequence>
<reference evidence="2 3" key="1">
    <citation type="submission" date="2013-07" db="EMBL/GenBank/DDBJ databases">
        <authorList>
            <person name="Stoco P.H."/>
            <person name="Wagner G."/>
            <person name="Gerber A."/>
            <person name="Zaha A."/>
            <person name="Thompson C."/>
            <person name="Bartholomeu D.C."/>
            <person name="Luckemeyer D.D."/>
            <person name="Bahia D."/>
            <person name="Loreto E."/>
            <person name="Prestes E.B."/>
            <person name="Lima F.M."/>
            <person name="Rodrigues-Luiz G."/>
            <person name="Vallejo G.A."/>
            <person name="Filho J.F."/>
            <person name="Monteiro K.M."/>
            <person name="Tyler K.M."/>
            <person name="de Almeida L.G."/>
            <person name="Ortiz M.F."/>
            <person name="Siervo M.A."/>
            <person name="de Moraes M.H."/>
            <person name="Cunha O.L."/>
            <person name="Mendonca-Neto R."/>
            <person name="Silva R."/>
            <person name="Teixeira S.M."/>
            <person name="Murta S.M."/>
            <person name="Sincero T.C."/>
            <person name="Mendes T.A."/>
            <person name="Urmenyi T.P."/>
            <person name="Silva V.G."/>
            <person name="da Rocha W.D."/>
            <person name="Andersson B."/>
            <person name="Romanha A.J."/>
            <person name="Steindel M."/>
            <person name="de Vasconcelos A.T."/>
            <person name="Grisard E.C."/>
        </authorList>
    </citation>
    <scope>NUCLEOTIDE SEQUENCE [LARGE SCALE GENOMIC DNA]</scope>
    <source>
        <strain evidence="2 3">SC58</strain>
    </source>
</reference>
<dbReference type="OrthoDB" id="244208at2759"/>
<evidence type="ECO:0000256" key="1">
    <source>
        <dbReference type="SAM" id="MobiDB-lite"/>
    </source>
</evidence>